<evidence type="ECO:0000256" key="2">
    <source>
        <dbReference type="RuleBase" id="RU003682"/>
    </source>
</evidence>
<dbReference type="Pfam" id="PF03171">
    <property type="entry name" value="2OG-FeII_Oxy"/>
    <property type="match status" value="1"/>
</dbReference>
<dbReference type="EMBL" id="JBFCZG010000005">
    <property type="protein sequence ID" value="KAL3421603.1"/>
    <property type="molecule type" value="Genomic_DNA"/>
</dbReference>
<dbReference type="SUPFAM" id="SSF51197">
    <property type="entry name" value="Clavaminate synthase-like"/>
    <property type="match status" value="1"/>
</dbReference>
<dbReference type="InterPro" id="IPR027443">
    <property type="entry name" value="IPNS-like_sf"/>
</dbReference>
<name>A0ABR4PE64_9HELO</name>
<gene>
    <name evidence="4" type="ORF">PVAG01_05759</name>
</gene>
<dbReference type="InterPro" id="IPR026992">
    <property type="entry name" value="DIOX_N"/>
</dbReference>
<proteinExistence type="inferred from homology"/>
<evidence type="ECO:0000259" key="3">
    <source>
        <dbReference type="PROSITE" id="PS51471"/>
    </source>
</evidence>
<dbReference type="PRINTS" id="PR00682">
    <property type="entry name" value="IPNSYNTHASE"/>
</dbReference>
<comment type="similarity">
    <text evidence="1 2">Belongs to the iron/ascorbate-dependent oxidoreductase family.</text>
</comment>
<dbReference type="InterPro" id="IPR044861">
    <property type="entry name" value="IPNS-like_FE2OG_OXY"/>
</dbReference>
<evidence type="ECO:0000313" key="5">
    <source>
        <dbReference type="Proteomes" id="UP001629113"/>
    </source>
</evidence>
<organism evidence="4 5">
    <name type="scientific">Phlyctema vagabunda</name>
    <dbReference type="NCBI Taxonomy" id="108571"/>
    <lineage>
        <taxon>Eukaryota</taxon>
        <taxon>Fungi</taxon>
        <taxon>Dikarya</taxon>
        <taxon>Ascomycota</taxon>
        <taxon>Pezizomycotina</taxon>
        <taxon>Leotiomycetes</taxon>
        <taxon>Helotiales</taxon>
        <taxon>Dermateaceae</taxon>
        <taxon>Phlyctema</taxon>
    </lineage>
</organism>
<dbReference type="Proteomes" id="UP001629113">
    <property type="component" value="Unassembled WGS sequence"/>
</dbReference>
<comment type="caution">
    <text evidence="4">The sequence shown here is derived from an EMBL/GenBank/DDBJ whole genome shotgun (WGS) entry which is preliminary data.</text>
</comment>
<dbReference type="Gene3D" id="2.60.120.330">
    <property type="entry name" value="B-lactam Antibiotic, Isopenicillin N Synthase, Chain"/>
    <property type="match status" value="1"/>
</dbReference>
<keyword evidence="5" id="KW-1185">Reference proteome</keyword>
<dbReference type="PROSITE" id="PS51471">
    <property type="entry name" value="FE2OG_OXY"/>
    <property type="match status" value="1"/>
</dbReference>
<evidence type="ECO:0000256" key="1">
    <source>
        <dbReference type="ARBA" id="ARBA00008056"/>
    </source>
</evidence>
<reference evidence="4 5" key="1">
    <citation type="submission" date="2024-06" db="EMBL/GenBank/DDBJ databases">
        <title>Complete genome of Phlyctema vagabunda strain 19-DSS-EL-015.</title>
        <authorList>
            <person name="Fiorenzani C."/>
        </authorList>
    </citation>
    <scope>NUCLEOTIDE SEQUENCE [LARGE SCALE GENOMIC DNA]</scope>
    <source>
        <strain evidence="4 5">19-DSS-EL-015</strain>
    </source>
</reference>
<dbReference type="Pfam" id="PF14226">
    <property type="entry name" value="DIOX_N"/>
    <property type="match status" value="1"/>
</dbReference>
<sequence length="321" mass="35587">MAHIIPTIDISSFISDPSSPAAAEVVSEVQKACTTFGFFQITGHGIPYHLQREALDGAKAFFALPLEEKRKLDRATVPGANARGYEVLKSQVQLSHTGKAADSKEGYYVGFDISPNDPCIKEHPRIQGPNLWPPSSILPYSTFKEPLQRYHTALVALIRKMFLIVHAGLPNVDFAIFEDFMANYPIALLSPKHYPPSDTEHGAIGSGEHTDWGALTLLLQDGNPGLEIYYDNAWVPVAPTRDAYVVNIGDMMYKWTSGKYKSTLHRVVAPKGNVHRYSMPFFFNGNPAFRIIPFEGSQDGGQVQTVEEHLLERLGKTMVKA</sequence>
<dbReference type="PANTHER" id="PTHR47990">
    <property type="entry name" value="2-OXOGLUTARATE (2OG) AND FE(II)-DEPENDENT OXYGENASE SUPERFAMILY PROTEIN-RELATED"/>
    <property type="match status" value="1"/>
</dbReference>
<keyword evidence="2" id="KW-0408">Iron</keyword>
<feature type="domain" description="Fe2OG dioxygenase" evidence="3">
    <location>
        <begin position="185"/>
        <end position="285"/>
    </location>
</feature>
<evidence type="ECO:0000313" key="4">
    <source>
        <dbReference type="EMBL" id="KAL3421603.1"/>
    </source>
</evidence>
<dbReference type="InterPro" id="IPR005123">
    <property type="entry name" value="Oxoglu/Fe-dep_dioxygenase_dom"/>
</dbReference>
<accession>A0ABR4PE64</accession>
<protein>
    <submittedName>
        <fullName evidence="4">Citrinin biosynthesis oxygenase CtnA</fullName>
    </submittedName>
</protein>
<dbReference type="InterPro" id="IPR050231">
    <property type="entry name" value="Iron_ascorbate_oxido_reductase"/>
</dbReference>
<keyword evidence="2" id="KW-0560">Oxidoreductase</keyword>
<keyword evidence="2" id="KW-0479">Metal-binding</keyword>